<dbReference type="Pfam" id="PF00535">
    <property type="entry name" value="Glycos_transf_2"/>
    <property type="match status" value="1"/>
</dbReference>
<organism evidence="2 3">
    <name type="scientific">Enterobacter rongchengensis</name>
    <dbReference type="NCBI Taxonomy" id="3030999"/>
    <lineage>
        <taxon>Bacteria</taxon>
        <taxon>Pseudomonadati</taxon>
        <taxon>Pseudomonadota</taxon>
        <taxon>Gammaproteobacteria</taxon>
        <taxon>Enterobacterales</taxon>
        <taxon>Enterobacteriaceae</taxon>
        <taxon>Enterobacter</taxon>
    </lineage>
</organism>
<comment type="caution">
    <text evidence="2">The sequence shown here is derived from an EMBL/GenBank/DDBJ whole genome shotgun (WGS) entry which is preliminary data.</text>
</comment>
<protein>
    <submittedName>
        <fullName evidence="2">Glycosyltransferase family 2 protein</fullName>
        <ecNumber evidence="2">2.4.-.-</ecNumber>
    </submittedName>
</protein>
<dbReference type="EMBL" id="JAUEHC010000022">
    <property type="protein sequence ID" value="MEZ4052846.1"/>
    <property type="molecule type" value="Genomic_DNA"/>
</dbReference>
<dbReference type="InterPro" id="IPR001173">
    <property type="entry name" value="Glyco_trans_2-like"/>
</dbReference>
<feature type="domain" description="Glycosyltransferase 2-like" evidence="1">
    <location>
        <begin position="3"/>
        <end position="107"/>
    </location>
</feature>
<dbReference type="PANTHER" id="PTHR22916:SF3">
    <property type="entry name" value="UDP-GLCNAC:BETAGAL BETA-1,3-N-ACETYLGLUCOSAMINYLTRANSFERASE-LIKE PROTEIN 1"/>
    <property type="match status" value="1"/>
</dbReference>
<dbReference type="InterPro" id="IPR029044">
    <property type="entry name" value="Nucleotide-diphossugar_trans"/>
</dbReference>
<evidence type="ECO:0000313" key="2">
    <source>
        <dbReference type="EMBL" id="MEZ4052846.1"/>
    </source>
</evidence>
<evidence type="ECO:0000313" key="3">
    <source>
        <dbReference type="Proteomes" id="UP001567731"/>
    </source>
</evidence>
<keyword evidence="3" id="KW-1185">Reference proteome</keyword>
<dbReference type="PANTHER" id="PTHR22916">
    <property type="entry name" value="GLYCOSYLTRANSFERASE"/>
    <property type="match status" value="1"/>
</dbReference>
<dbReference type="RefSeq" id="WP_045328113.1">
    <property type="nucleotide sequence ID" value="NZ_CBCYLN010000001.1"/>
</dbReference>
<name>A0ABV4JH06_9ENTR</name>
<dbReference type="GO" id="GO:0016757">
    <property type="term" value="F:glycosyltransferase activity"/>
    <property type="evidence" value="ECO:0007669"/>
    <property type="project" value="UniProtKB-KW"/>
</dbReference>
<dbReference type="CDD" id="cd00761">
    <property type="entry name" value="Glyco_tranf_GTA_type"/>
    <property type="match status" value="1"/>
</dbReference>
<sequence>MISILTPTYNRAYTLKRLYISLLNQVTKDFEWIVIDDGSEDDTQALIESFQQENIINIFYHKQINLGKPQAINTGVKLCNSEYVFIVDSDDALTTDAITSITDSLQQVETENKAISGVAFRRAYFNGDVIGDNLDSAVTTDVCYLRATEAGHLFAGDLAYCFKREMLLKFPFPSYENEKFVPELFIWNKITDCALIKYHKVKAIYLSEYLDDGLSKNFSAQLKANPKGFGLYYLDQLKREVSFFKKAKMLMRYIQCRLYEIKK</sequence>
<proteinExistence type="predicted"/>
<dbReference type="Proteomes" id="UP001567731">
    <property type="component" value="Unassembled WGS sequence"/>
</dbReference>
<keyword evidence="2" id="KW-0328">Glycosyltransferase</keyword>
<accession>A0ABV4JH06</accession>
<dbReference type="SUPFAM" id="SSF53448">
    <property type="entry name" value="Nucleotide-diphospho-sugar transferases"/>
    <property type="match status" value="1"/>
</dbReference>
<gene>
    <name evidence="2" type="ORF">QVM81_14800</name>
</gene>
<dbReference type="EC" id="2.4.-.-" evidence="2"/>
<evidence type="ECO:0000259" key="1">
    <source>
        <dbReference type="Pfam" id="PF00535"/>
    </source>
</evidence>
<reference evidence="2 3" key="1">
    <citation type="submission" date="2023-06" db="EMBL/GenBank/DDBJ databases">
        <title>Genome characterization of Enterobacterales and Pseudomonas spp isolates with different phenotypes to cefepime-taniborbactam.</title>
        <authorList>
            <person name="Hernandez-Garcia M."/>
            <person name="Garcia-Castillo M."/>
            <person name="Ruiz-Garbajosa P."/>
            <person name="Canton R."/>
        </authorList>
    </citation>
    <scope>NUCLEOTIDE SEQUENCE [LARGE SCALE GENOMIC DNA]</scope>
    <source>
        <strain evidence="2 3">A003</strain>
    </source>
</reference>
<dbReference type="Gene3D" id="3.90.550.10">
    <property type="entry name" value="Spore Coat Polysaccharide Biosynthesis Protein SpsA, Chain A"/>
    <property type="match status" value="1"/>
</dbReference>
<keyword evidence="2" id="KW-0808">Transferase</keyword>